<name>A0A1G8DC16_9ACTN</name>
<reference evidence="2 3" key="1">
    <citation type="submission" date="2016-10" db="EMBL/GenBank/DDBJ databases">
        <authorList>
            <person name="de Groot N.N."/>
        </authorList>
    </citation>
    <scope>NUCLEOTIDE SEQUENCE [LARGE SCALE GENOMIC DNA]</scope>
    <source>
        <strain evidence="2 3">CGMCC 4.6533</strain>
    </source>
</reference>
<protein>
    <submittedName>
        <fullName evidence="2">Protein N-acetyltransferase, RimJ/RimL family</fullName>
    </submittedName>
</protein>
<evidence type="ECO:0000259" key="1">
    <source>
        <dbReference type="PROSITE" id="PS51186"/>
    </source>
</evidence>
<dbReference type="EMBL" id="FNDJ01000002">
    <property type="protein sequence ID" value="SDH55246.1"/>
    <property type="molecule type" value="Genomic_DNA"/>
</dbReference>
<dbReference type="InterPro" id="IPR016181">
    <property type="entry name" value="Acyl_CoA_acyltransferase"/>
</dbReference>
<dbReference type="STRING" id="633440.SAMN05421869_102529"/>
<sequence>MGSVEIADMTREYAADIIAWRYPPPYDCYDLAGVEAAFLTDPGNGYLALVHEGRLIGFRVFGVDGQVPGGVYDGSALDTGGGLRPELTGRGLGRQAIATGLTYGTARFRPAAFRVTVAGFNLRAQRVLRGLDFTPTATFEATTDGRPFVIMTRPAGDSVV</sequence>
<dbReference type="PROSITE" id="PS51186">
    <property type="entry name" value="GNAT"/>
    <property type="match status" value="1"/>
</dbReference>
<dbReference type="SUPFAM" id="SSF55729">
    <property type="entry name" value="Acyl-CoA N-acyltransferases (Nat)"/>
    <property type="match status" value="1"/>
</dbReference>
<dbReference type="Gene3D" id="3.40.630.30">
    <property type="match status" value="1"/>
</dbReference>
<gene>
    <name evidence="2" type="ORF">SAMN05421869_102529</name>
</gene>
<evidence type="ECO:0000313" key="2">
    <source>
        <dbReference type="EMBL" id="SDH55246.1"/>
    </source>
</evidence>
<feature type="domain" description="N-acetyltransferase" evidence="1">
    <location>
        <begin position="4"/>
        <end position="156"/>
    </location>
</feature>
<dbReference type="AlphaFoldDB" id="A0A1G8DC16"/>
<dbReference type="Proteomes" id="UP000199202">
    <property type="component" value="Unassembled WGS sequence"/>
</dbReference>
<accession>A0A1G8DC16</accession>
<evidence type="ECO:0000313" key="3">
    <source>
        <dbReference type="Proteomes" id="UP000199202"/>
    </source>
</evidence>
<keyword evidence="2" id="KW-0808">Transferase</keyword>
<dbReference type="GO" id="GO:0016747">
    <property type="term" value="F:acyltransferase activity, transferring groups other than amino-acyl groups"/>
    <property type="evidence" value="ECO:0007669"/>
    <property type="project" value="InterPro"/>
</dbReference>
<keyword evidence="3" id="KW-1185">Reference proteome</keyword>
<dbReference type="InterPro" id="IPR000182">
    <property type="entry name" value="GNAT_dom"/>
</dbReference>
<proteinExistence type="predicted"/>
<dbReference type="Pfam" id="PF00583">
    <property type="entry name" value="Acetyltransf_1"/>
    <property type="match status" value="1"/>
</dbReference>
<organism evidence="2 3">
    <name type="scientific">Nonomuraea jiangxiensis</name>
    <dbReference type="NCBI Taxonomy" id="633440"/>
    <lineage>
        <taxon>Bacteria</taxon>
        <taxon>Bacillati</taxon>
        <taxon>Actinomycetota</taxon>
        <taxon>Actinomycetes</taxon>
        <taxon>Streptosporangiales</taxon>
        <taxon>Streptosporangiaceae</taxon>
        <taxon>Nonomuraea</taxon>
    </lineage>
</organism>